<dbReference type="Proteomes" id="UP000031668">
    <property type="component" value="Unassembled WGS sequence"/>
</dbReference>
<feature type="domain" description="Reverse transcriptase RNase H-like" evidence="7">
    <location>
        <begin position="12"/>
        <end position="123"/>
    </location>
</feature>
<dbReference type="PANTHER" id="PTHR37984">
    <property type="entry name" value="PROTEIN CBG26694"/>
    <property type="match status" value="1"/>
</dbReference>
<dbReference type="EMBL" id="JWZT01000167">
    <property type="protein sequence ID" value="KII74936.1"/>
    <property type="molecule type" value="Genomic_DNA"/>
</dbReference>
<dbReference type="InterPro" id="IPR043502">
    <property type="entry name" value="DNA/RNA_pol_sf"/>
</dbReference>
<evidence type="ECO:0000256" key="4">
    <source>
        <dbReference type="ARBA" id="ARBA00022759"/>
    </source>
</evidence>
<dbReference type="GO" id="GO:0016787">
    <property type="term" value="F:hydrolase activity"/>
    <property type="evidence" value="ECO:0007669"/>
    <property type="project" value="UniProtKB-KW"/>
</dbReference>
<keyword evidence="9" id="KW-1185">Reference proteome</keyword>
<keyword evidence="3" id="KW-0540">Nuclease</keyword>
<reference evidence="8 9" key="1">
    <citation type="journal article" date="2014" name="Genome Biol. Evol.">
        <title>The genome of the myxosporean Thelohanellus kitauei shows adaptations to nutrient acquisition within its fish host.</title>
        <authorList>
            <person name="Yang Y."/>
            <person name="Xiong J."/>
            <person name="Zhou Z."/>
            <person name="Huo F."/>
            <person name="Miao W."/>
            <person name="Ran C."/>
            <person name="Liu Y."/>
            <person name="Zhang J."/>
            <person name="Feng J."/>
            <person name="Wang M."/>
            <person name="Wang M."/>
            <person name="Wang L."/>
            <person name="Yao B."/>
        </authorList>
    </citation>
    <scope>NUCLEOTIDE SEQUENCE [LARGE SCALE GENOMIC DNA]</scope>
    <source>
        <strain evidence="8">Wuqing</strain>
    </source>
</reference>
<sequence length="153" mass="17056">MLASDPALAHFDPKTSLGIACGASSVDIAVVLFHRNSNGTDRLIPHSLLLKSSKSSSKKIFSNSPRSVFHKSGIRKLTQFFYGRKFVLITDHQPLLSIFSSKMGIPILAANRLERWANILSCFEYEIEYRPTHKHASADVLSRLPQGPNTEFD</sequence>
<proteinExistence type="predicted"/>
<keyword evidence="4" id="KW-0255">Endonuclease</keyword>
<dbReference type="GO" id="GO:0004519">
    <property type="term" value="F:endonuclease activity"/>
    <property type="evidence" value="ECO:0007669"/>
    <property type="project" value="UniProtKB-KW"/>
</dbReference>
<accession>A0A0C2N5L3</accession>
<dbReference type="Pfam" id="PF17917">
    <property type="entry name" value="RT_RNaseH"/>
    <property type="match status" value="1"/>
</dbReference>
<evidence type="ECO:0000256" key="6">
    <source>
        <dbReference type="ARBA" id="ARBA00022918"/>
    </source>
</evidence>
<keyword evidence="5" id="KW-0378">Hydrolase</keyword>
<protein>
    <submittedName>
        <fullName evidence="8">Transposon Ty3-I Gag-Pol polyprotein</fullName>
    </submittedName>
</protein>
<keyword evidence="1" id="KW-0808">Transferase</keyword>
<gene>
    <name evidence="8" type="ORF">RF11_09862</name>
</gene>
<dbReference type="OMA" id="TEMQNDA"/>
<evidence type="ECO:0000313" key="9">
    <source>
        <dbReference type="Proteomes" id="UP000031668"/>
    </source>
</evidence>
<evidence type="ECO:0000256" key="5">
    <source>
        <dbReference type="ARBA" id="ARBA00022801"/>
    </source>
</evidence>
<dbReference type="SUPFAM" id="SSF56672">
    <property type="entry name" value="DNA/RNA polymerases"/>
    <property type="match status" value="1"/>
</dbReference>
<keyword evidence="2" id="KW-0548">Nucleotidyltransferase</keyword>
<evidence type="ECO:0000256" key="2">
    <source>
        <dbReference type="ARBA" id="ARBA00022695"/>
    </source>
</evidence>
<dbReference type="PANTHER" id="PTHR37984:SF5">
    <property type="entry name" value="PROTEIN NYNRIN-LIKE"/>
    <property type="match status" value="1"/>
</dbReference>
<dbReference type="InterPro" id="IPR041373">
    <property type="entry name" value="RT_RNaseH"/>
</dbReference>
<dbReference type="InterPro" id="IPR050951">
    <property type="entry name" value="Retrovirus_Pol_polyprotein"/>
</dbReference>
<evidence type="ECO:0000256" key="1">
    <source>
        <dbReference type="ARBA" id="ARBA00022679"/>
    </source>
</evidence>
<evidence type="ECO:0000313" key="8">
    <source>
        <dbReference type="EMBL" id="KII74936.1"/>
    </source>
</evidence>
<keyword evidence="6" id="KW-0695">RNA-directed DNA polymerase</keyword>
<comment type="caution">
    <text evidence="8">The sequence shown here is derived from an EMBL/GenBank/DDBJ whole genome shotgun (WGS) entry which is preliminary data.</text>
</comment>
<name>A0A0C2N5L3_THEKT</name>
<evidence type="ECO:0000256" key="3">
    <source>
        <dbReference type="ARBA" id="ARBA00022722"/>
    </source>
</evidence>
<evidence type="ECO:0000259" key="7">
    <source>
        <dbReference type="Pfam" id="PF17917"/>
    </source>
</evidence>
<dbReference type="GO" id="GO:0003964">
    <property type="term" value="F:RNA-directed DNA polymerase activity"/>
    <property type="evidence" value="ECO:0007669"/>
    <property type="project" value="UniProtKB-KW"/>
</dbReference>
<dbReference type="AlphaFoldDB" id="A0A0C2N5L3"/>
<organism evidence="8 9">
    <name type="scientific">Thelohanellus kitauei</name>
    <name type="common">Myxosporean</name>
    <dbReference type="NCBI Taxonomy" id="669202"/>
    <lineage>
        <taxon>Eukaryota</taxon>
        <taxon>Metazoa</taxon>
        <taxon>Cnidaria</taxon>
        <taxon>Myxozoa</taxon>
        <taxon>Myxosporea</taxon>
        <taxon>Bivalvulida</taxon>
        <taxon>Platysporina</taxon>
        <taxon>Myxobolidae</taxon>
        <taxon>Thelohanellus</taxon>
    </lineage>
</organism>
<dbReference type="OrthoDB" id="5850908at2759"/>